<dbReference type="SUPFAM" id="SSF54001">
    <property type="entry name" value="Cysteine proteinases"/>
    <property type="match status" value="1"/>
</dbReference>
<evidence type="ECO:0000259" key="1">
    <source>
        <dbReference type="Pfam" id="PF00112"/>
    </source>
</evidence>
<feature type="domain" description="Peptidase C1A papain C-terminal" evidence="1">
    <location>
        <begin position="76"/>
        <end position="167"/>
    </location>
</feature>
<protein>
    <submittedName>
        <fullName evidence="2">Peptidase C1A, papain</fullName>
    </submittedName>
</protein>
<dbReference type="EMBL" id="ARYL01000031">
    <property type="protein sequence ID" value="KDA01278.1"/>
    <property type="molecule type" value="Genomic_DNA"/>
</dbReference>
<name>A0A059G474_9PROT</name>
<reference evidence="2 3" key="1">
    <citation type="journal article" date="2014" name="Antonie Van Leeuwenhoek">
        <title>Hyphomonas beringensis sp. nov. and Hyphomonas chukchiensis sp. nov., isolated from surface seawater of the Bering Sea and Chukchi Sea.</title>
        <authorList>
            <person name="Li C."/>
            <person name="Lai Q."/>
            <person name="Li G."/>
            <person name="Dong C."/>
            <person name="Wang J."/>
            <person name="Liao Y."/>
            <person name="Shao Z."/>
        </authorList>
    </citation>
    <scope>NUCLEOTIDE SEQUENCE [LARGE SCALE GENOMIC DNA]</scope>
    <source>
        <strain evidence="2 3">SCH89</strain>
    </source>
</reference>
<evidence type="ECO:0000313" key="2">
    <source>
        <dbReference type="EMBL" id="KDA01278.1"/>
    </source>
</evidence>
<dbReference type="Pfam" id="PF00112">
    <property type="entry name" value="Peptidase_C1"/>
    <property type="match status" value="1"/>
</dbReference>
<dbReference type="STRING" id="1280953.HOC_16071"/>
<comment type="caution">
    <text evidence="2">The sequence shown here is derived from an EMBL/GenBank/DDBJ whole genome shotgun (WGS) entry which is preliminary data.</text>
</comment>
<dbReference type="GO" id="GO:0008234">
    <property type="term" value="F:cysteine-type peptidase activity"/>
    <property type="evidence" value="ECO:0007669"/>
    <property type="project" value="InterPro"/>
</dbReference>
<dbReference type="Proteomes" id="UP000024942">
    <property type="component" value="Unassembled WGS sequence"/>
</dbReference>
<dbReference type="eggNOG" id="COG4870">
    <property type="taxonomic scope" value="Bacteria"/>
</dbReference>
<proteinExistence type="predicted"/>
<gene>
    <name evidence="2" type="ORF">HOC_16071</name>
</gene>
<evidence type="ECO:0000313" key="3">
    <source>
        <dbReference type="Proteomes" id="UP000024942"/>
    </source>
</evidence>
<dbReference type="GO" id="GO:0006508">
    <property type="term" value="P:proteolysis"/>
    <property type="evidence" value="ECO:0007669"/>
    <property type="project" value="InterPro"/>
</dbReference>
<dbReference type="InterPro" id="IPR038765">
    <property type="entry name" value="Papain-like_cys_pep_sf"/>
</dbReference>
<organism evidence="2 3">
    <name type="scientific">Hyphomonas oceanitis SCH89</name>
    <dbReference type="NCBI Taxonomy" id="1280953"/>
    <lineage>
        <taxon>Bacteria</taxon>
        <taxon>Pseudomonadati</taxon>
        <taxon>Pseudomonadota</taxon>
        <taxon>Alphaproteobacteria</taxon>
        <taxon>Hyphomonadales</taxon>
        <taxon>Hyphomonadaceae</taxon>
        <taxon>Hyphomonas</taxon>
    </lineage>
</organism>
<keyword evidence="3" id="KW-1185">Reference proteome</keyword>
<sequence length="184" mass="19892">MTAAASEDLSIEYLFYHSVQQMPAANPDEGTTFDSTASALLSEGQPVDHVWPYADTQAYGVDWAPPVHSAPVYKANFEPIPPDFDAIASQFLTGRTVVMGLIITDAFYRCDHSGMLPSLAPDTERGGHAVLGVGSASDGTDHFILIRNSWGAGWGMSGHAWLSRAYIELHLIEARIVAQERIGS</sequence>
<accession>A0A059G474</accession>
<dbReference type="AlphaFoldDB" id="A0A059G474"/>
<dbReference type="PATRIC" id="fig|1280953.3.peg.3222"/>
<dbReference type="InterPro" id="IPR000668">
    <property type="entry name" value="Peptidase_C1A_C"/>
</dbReference>
<dbReference type="OrthoDB" id="1491023at2"/>
<dbReference type="Gene3D" id="3.90.70.10">
    <property type="entry name" value="Cysteine proteinases"/>
    <property type="match status" value="1"/>
</dbReference>
<dbReference type="RefSeq" id="WP_035540481.1">
    <property type="nucleotide sequence ID" value="NZ_ARYL01000031.1"/>
</dbReference>